<dbReference type="PANTHER" id="PTHR22883:SF452">
    <property type="entry name" value="PALMITOYLTRANSFERASE"/>
    <property type="match status" value="1"/>
</dbReference>
<proteinExistence type="inferred from homology"/>
<dbReference type="GO" id="GO:0019706">
    <property type="term" value="F:protein-cysteine S-palmitoyltransferase activity"/>
    <property type="evidence" value="ECO:0007669"/>
    <property type="project" value="UniProtKB-EC"/>
</dbReference>
<evidence type="ECO:0000256" key="4">
    <source>
        <dbReference type="ARBA" id="ARBA00022989"/>
    </source>
</evidence>
<keyword evidence="2 7" id="KW-0808">Transferase</keyword>
<name>B4KT36_DROMO</name>
<evidence type="ECO:0000256" key="2">
    <source>
        <dbReference type="ARBA" id="ARBA00022679"/>
    </source>
</evidence>
<protein>
    <recommendedName>
        <fullName evidence="7">Palmitoyltransferase</fullName>
        <ecNumber evidence="7">2.3.1.225</ecNumber>
    </recommendedName>
</protein>
<dbReference type="GO" id="GO:0005794">
    <property type="term" value="C:Golgi apparatus"/>
    <property type="evidence" value="ECO:0007669"/>
    <property type="project" value="TreeGrafter"/>
</dbReference>
<evidence type="ECO:0000256" key="1">
    <source>
        <dbReference type="ARBA" id="ARBA00004141"/>
    </source>
</evidence>
<evidence type="ECO:0000313" key="10">
    <source>
        <dbReference type="Proteomes" id="UP000009192"/>
    </source>
</evidence>
<dbReference type="KEGG" id="dmo:Dmoj_GI18972"/>
<evidence type="ECO:0000256" key="5">
    <source>
        <dbReference type="ARBA" id="ARBA00023136"/>
    </source>
</evidence>
<keyword evidence="6 7" id="KW-0012">Acyltransferase</keyword>
<comment type="domain">
    <text evidence="7">The DHHC domain is required for palmitoyltransferase activity.</text>
</comment>
<dbReference type="eggNOG" id="KOG1311">
    <property type="taxonomic scope" value="Eukaryota"/>
</dbReference>
<dbReference type="EC" id="2.3.1.225" evidence="7"/>
<evidence type="ECO:0000256" key="6">
    <source>
        <dbReference type="ARBA" id="ARBA00023315"/>
    </source>
</evidence>
<dbReference type="AlphaFoldDB" id="B4KT36"/>
<keyword evidence="5 7" id="KW-0472">Membrane</keyword>
<dbReference type="GO" id="GO:0006612">
    <property type="term" value="P:protein targeting to membrane"/>
    <property type="evidence" value="ECO:0007669"/>
    <property type="project" value="TreeGrafter"/>
</dbReference>
<dbReference type="InterPro" id="IPR039859">
    <property type="entry name" value="PFA4/ZDH16/20/ERF2-like"/>
</dbReference>
<dbReference type="InParanoid" id="B4KT36"/>
<gene>
    <name evidence="9" type="primary">Dmoj\GI18972</name>
    <name evidence="9" type="ORF">Dmoj_GI18972</name>
</gene>
<dbReference type="SMR" id="B4KT36"/>
<comment type="catalytic activity">
    <reaction evidence="7">
        <text>L-cysteinyl-[protein] + hexadecanoyl-CoA = S-hexadecanoyl-L-cysteinyl-[protein] + CoA</text>
        <dbReference type="Rhea" id="RHEA:36683"/>
        <dbReference type="Rhea" id="RHEA-COMP:10131"/>
        <dbReference type="Rhea" id="RHEA-COMP:11032"/>
        <dbReference type="ChEBI" id="CHEBI:29950"/>
        <dbReference type="ChEBI" id="CHEBI:57287"/>
        <dbReference type="ChEBI" id="CHEBI:57379"/>
        <dbReference type="ChEBI" id="CHEBI:74151"/>
        <dbReference type="EC" id="2.3.1.225"/>
    </reaction>
</comment>
<dbReference type="PANTHER" id="PTHR22883">
    <property type="entry name" value="ZINC FINGER DHHC DOMAIN CONTAINING PROTEIN"/>
    <property type="match status" value="1"/>
</dbReference>
<dbReference type="GO" id="GO:0016020">
    <property type="term" value="C:membrane"/>
    <property type="evidence" value="ECO:0007669"/>
    <property type="project" value="UniProtKB-SubCell"/>
</dbReference>
<reference evidence="9 10" key="1">
    <citation type="journal article" date="2007" name="Nature">
        <title>Evolution of genes and genomes on the Drosophila phylogeny.</title>
        <authorList>
            <consortium name="Drosophila 12 Genomes Consortium"/>
            <person name="Clark A.G."/>
            <person name="Eisen M.B."/>
            <person name="Smith D.R."/>
            <person name="Bergman C.M."/>
            <person name="Oliver B."/>
            <person name="Markow T.A."/>
            <person name="Kaufman T.C."/>
            <person name="Kellis M."/>
            <person name="Gelbart W."/>
            <person name="Iyer V.N."/>
            <person name="Pollard D.A."/>
            <person name="Sackton T.B."/>
            <person name="Larracuente A.M."/>
            <person name="Singh N.D."/>
            <person name="Abad J.P."/>
            <person name="Abt D.N."/>
            <person name="Adryan B."/>
            <person name="Aguade M."/>
            <person name="Akashi H."/>
            <person name="Anderson W.W."/>
            <person name="Aquadro C.F."/>
            <person name="Ardell D.H."/>
            <person name="Arguello R."/>
            <person name="Artieri C.G."/>
            <person name="Barbash D.A."/>
            <person name="Barker D."/>
            <person name="Barsanti P."/>
            <person name="Batterham P."/>
            <person name="Batzoglou S."/>
            <person name="Begun D."/>
            <person name="Bhutkar A."/>
            <person name="Blanco E."/>
            <person name="Bosak S.A."/>
            <person name="Bradley R.K."/>
            <person name="Brand A.D."/>
            <person name="Brent M.R."/>
            <person name="Brooks A.N."/>
            <person name="Brown R.H."/>
            <person name="Butlin R.K."/>
            <person name="Caggese C."/>
            <person name="Calvi B.R."/>
            <person name="Bernardo de Carvalho A."/>
            <person name="Caspi A."/>
            <person name="Castrezana S."/>
            <person name="Celniker S.E."/>
            <person name="Chang J.L."/>
            <person name="Chapple C."/>
            <person name="Chatterji S."/>
            <person name="Chinwalla A."/>
            <person name="Civetta A."/>
            <person name="Clifton S.W."/>
            <person name="Comeron J.M."/>
            <person name="Costello J.C."/>
            <person name="Coyne J.A."/>
            <person name="Daub J."/>
            <person name="David R.G."/>
            <person name="Delcher A.L."/>
            <person name="Delehaunty K."/>
            <person name="Do C.B."/>
            <person name="Ebling H."/>
            <person name="Edwards K."/>
            <person name="Eickbush T."/>
            <person name="Evans J.D."/>
            <person name="Filipski A."/>
            <person name="Findeiss S."/>
            <person name="Freyhult E."/>
            <person name="Fulton L."/>
            <person name="Fulton R."/>
            <person name="Garcia A.C."/>
            <person name="Gardiner A."/>
            <person name="Garfield D.A."/>
            <person name="Garvin B.E."/>
            <person name="Gibson G."/>
            <person name="Gilbert D."/>
            <person name="Gnerre S."/>
            <person name="Godfrey J."/>
            <person name="Good R."/>
            <person name="Gotea V."/>
            <person name="Gravely B."/>
            <person name="Greenberg A.J."/>
            <person name="Griffiths-Jones S."/>
            <person name="Gross S."/>
            <person name="Guigo R."/>
            <person name="Gustafson E.A."/>
            <person name="Haerty W."/>
            <person name="Hahn M.W."/>
            <person name="Halligan D.L."/>
            <person name="Halpern A.L."/>
            <person name="Halter G.M."/>
            <person name="Han M.V."/>
            <person name="Heger A."/>
            <person name="Hillier L."/>
            <person name="Hinrichs A.S."/>
            <person name="Holmes I."/>
            <person name="Hoskins R.A."/>
            <person name="Hubisz M.J."/>
            <person name="Hultmark D."/>
            <person name="Huntley M.A."/>
            <person name="Jaffe D.B."/>
            <person name="Jagadeeshan S."/>
            <person name="Jeck W.R."/>
            <person name="Johnson J."/>
            <person name="Jones C.D."/>
            <person name="Jordan W.C."/>
            <person name="Karpen G.H."/>
            <person name="Kataoka E."/>
            <person name="Keightley P.D."/>
            <person name="Kheradpour P."/>
            <person name="Kirkness E.F."/>
            <person name="Koerich L.B."/>
            <person name="Kristiansen K."/>
            <person name="Kudrna D."/>
            <person name="Kulathinal R.J."/>
            <person name="Kumar S."/>
            <person name="Kwok R."/>
            <person name="Lander E."/>
            <person name="Langley C.H."/>
            <person name="Lapoint R."/>
            <person name="Lazzaro B.P."/>
            <person name="Lee S.J."/>
            <person name="Levesque L."/>
            <person name="Li R."/>
            <person name="Lin C.F."/>
            <person name="Lin M.F."/>
            <person name="Lindblad-Toh K."/>
            <person name="Llopart A."/>
            <person name="Long M."/>
            <person name="Low L."/>
            <person name="Lozovsky E."/>
            <person name="Lu J."/>
            <person name="Luo M."/>
            <person name="Machado C.A."/>
            <person name="Makalowski W."/>
            <person name="Marzo M."/>
            <person name="Matsuda M."/>
            <person name="Matzkin L."/>
            <person name="McAllister B."/>
            <person name="McBride C.S."/>
            <person name="McKernan B."/>
            <person name="McKernan K."/>
            <person name="Mendez-Lago M."/>
            <person name="Minx P."/>
            <person name="Mollenhauer M.U."/>
            <person name="Montooth K."/>
            <person name="Mount S.M."/>
            <person name="Mu X."/>
            <person name="Myers E."/>
            <person name="Negre B."/>
            <person name="Newfeld S."/>
            <person name="Nielsen R."/>
            <person name="Noor M.A."/>
            <person name="O'Grady P."/>
            <person name="Pachter L."/>
            <person name="Papaceit M."/>
            <person name="Parisi M.J."/>
            <person name="Parisi M."/>
            <person name="Parts L."/>
            <person name="Pedersen J.S."/>
            <person name="Pesole G."/>
            <person name="Phillippy A.M."/>
            <person name="Ponting C.P."/>
            <person name="Pop M."/>
            <person name="Porcelli D."/>
            <person name="Powell J.R."/>
            <person name="Prohaska S."/>
            <person name="Pruitt K."/>
            <person name="Puig M."/>
            <person name="Quesneville H."/>
            <person name="Ram K.R."/>
            <person name="Rand D."/>
            <person name="Rasmussen M.D."/>
            <person name="Reed L.K."/>
            <person name="Reenan R."/>
            <person name="Reily A."/>
            <person name="Remington K.A."/>
            <person name="Rieger T.T."/>
            <person name="Ritchie M.G."/>
            <person name="Robin C."/>
            <person name="Rogers Y.H."/>
            <person name="Rohde C."/>
            <person name="Rozas J."/>
            <person name="Rubenfield M.J."/>
            <person name="Ruiz A."/>
            <person name="Russo S."/>
            <person name="Salzberg S.L."/>
            <person name="Sanchez-Gracia A."/>
            <person name="Saranga D.J."/>
            <person name="Sato H."/>
            <person name="Schaeffer S.W."/>
            <person name="Schatz M.C."/>
            <person name="Schlenke T."/>
            <person name="Schwartz R."/>
            <person name="Segarra C."/>
            <person name="Singh R.S."/>
            <person name="Sirot L."/>
            <person name="Sirota M."/>
            <person name="Sisneros N.B."/>
            <person name="Smith C.D."/>
            <person name="Smith T.F."/>
            <person name="Spieth J."/>
            <person name="Stage D.E."/>
            <person name="Stark A."/>
            <person name="Stephan W."/>
            <person name="Strausberg R.L."/>
            <person name="Strempel S."/>
            <person name="Sturgill D."/>
            <person name="Sutton G."/>
            <person name="Sutton G.G."/>
            <person name="Tao W."/>
            <person name="Teichmann S."/>
            <person name="Tobari Y.N."/>
            <person name="Tomimura Y."/>
            <person name="Tsolas J.M."/>
            <person name="Valente V.L."/>
            <person name="Venter E."/>
            <person name="Venter J.C."/>
            <person name="Vicario S."/>
            <person name="Vieira F.G."/>
            <person name="Vilella A.J."/>
            <person name="Villasante A."/>
            <person name="Walenz B."/>
            <person name="Wang J."/>
            <person name="Wasserman M."/>
            <person name="Watts T."/>
            <person name="Wilson D."/>
            <person name="Wilson R.K."/>
            <person name="Wing R.A."/>
            <person name="Wolfner M.F."/>
            <person name="Wong A."/>
            <person name="Wong G.K."/>
            <person name="Wu C.I."/>
            <person name="Wu G."/>
            <person name="Yamamoto D."/>
            <person name="Yang H.P."/>
            <person name="Yang S.P."/>
            <person name="Yorke J.A."/>
            <person name="Yoshida K."/>
            <person name="Zdobnov E."/>
            <person name="Zhang P."/>
            <person name="Zhang Y."/>
            <person name="Zimin A.V."/>
            <person name="Baldwin J."/>
            <person name="Abdouelleil A."/>
            <person name="Abdulkadir J."/>
            <person name="Abebe A."/>
            <person name="Abera B."/>
            <person name="Abreu J."/>
            <person name="Acer S.C."/>
            <person name="Aftuck L."/>
            <person name="Alexander A."/>
            <person name="An P."/>
            <person name="Anderson E."/>
            <person name="Anderson S."/>
            <person name="Arachi H."/>
            <person name="Azer M."/>
            <person name="Bachantsang P."/>
            <person name="Barry A."/>
            <person name="Bayul T."/>
            <person name="Berlin A."/>
            <person name="Bessette D."/>
            <person name="Bloom T."/>
            <person name="Blye J."/>
            <person name="Boguslavskiy L."/>
            <person name="Bonnet C."/>
            <person name="Boukhgalter B."/>
            <person name="Bourzgui I."/>
            <person name="Brown A."/>
            <person name="Cahill P."/>
            <person name="Channer S."/>
            <person name="Cheshatsang Y."/>
            <person name="Chuda L."/>
            <person name="Citroen M."/>
            <person name="Collymore A."/>
            <person name="Cooke P."/>
            <person name="Costello M."/>
            <person name="D'Aco K."/>
            <person name="Daza R."/>
            <person name="De Haan G."/>
            <person name="DeGray S."/>
            <person name="DeMaso C."/>
            <person name="Dhargay N."/>
            <person name="Dooley K."/>
            <person name="Dooley E."/>
            <person name="Doricent M."/>
            <person name="Dorje P."/>
            <person name="Dorjee K."/>
            <person name="Dupes A."/>
            <person name="Elong R."/>
            <person name="Falk J."/>
            <person name="Farina A."/>
            <person name="Faro S."/>
            <person name="Ferguson D."/>
            <person name="Fisher S."/>
            <person name="Foley C.D."/>
            <person name="Franke A."/>
            <person name="Friedrich D."/>
            <person name="Gadbois L."/>
            <person name="Gearin G."/>
            <person name="Gearin C.R."/>
            <person name="Giannoukos G."/>
            <person name="Goode T."/>
            <person name="Graham J."/>
            <person name="Grandbois E."/>
            <person name="Grewal S."/>
            <person name="Gyaltsen K."/>
            <person name="Hafez N."/>
            <person name="Hagos B."/>
            <person name="Hall J."/>
            <person name="Henson C."/>
            <person name="Hollinger A."/>
            <person name="Honan T."/>
            <person name="Huard M.D."/>
            <person name="Hughes L."/>
            <person name="Hurhula B."/>
            <person name="Husby M.E."/>
            <person name="Kamat A."/>
            <person name="Kanga B."/>
            <person name="Kashin S."/>
            <person name="Khazanovich D."/>
            <person name="Kisner P."/>
            <person name="Lance K."/>
            <person name="Lara M."/>
            <person name="Lee W."/>
            <person name="Lennon N."/>
            <person name="Letendre F."/>
            <person name="LeVine R."/>
            <person name="Lipovsky A."/>
            <person name="Liu X."/>
            <person name="Liu J."/>
            <person name="Liu S."/>
            <person name="Lokyitsang T."/>
            <person name="Lokyitsang Y."/>
            <person name="Lubonja R."/>
            <person name="Lui A."/>
            <person name="MacDonald P."/>
            <person name="Magnisalis V."/>
            <person name="Maru K."/>
            <person name="Matthews C."/>
            <person name="McCusker W."/>
            <person name="McDonough S."/>
            <person name="Mehta T."/>
            <person name="Meldrim J."/>
            <person name="Meneus L."/>
            <person name="Mihai O."/>
            <person name="Mihalev A."/>
            <person name="Mihova T."/>
            <person name="Mittelman R."/>
            <person name="Mlenga V."/>
            <person name="Montmayeur A."/>
            <person name="Mulrain L."/>
            <person name="Navidi A."/>
            <person name="Naylor J."/>
            <person name="Negash T."/>
            <person name="Nguyen T."/>
            <person name="Nguyen N."/>
            <person name="Nicol R."/>
            <person name="Norbu C."/>
            <person name="Norbu N."/>
            <person name="Novod N."/>
            <person name="O'Neill B."/>
            <person name="Osman S."/>
            <person name="Markiewicz E."/>
            <person name="Oyono O.L."/>
            <person name="Patti C."/>
            <person name="Phunkhang P."/>
            <person name="Pierre F."/>
            <person name="Priest M."/>
            <person name="Raghuraman S."/>
            <person name="Rege F."/>
            <person name="Reyes R."/>
            <person name="Rise C."/>
            <person name="Rogov P."/>
            <person name="Ross K."/>
            <person name="Ryan E."/>
            <person name="Settipalli S."/>
            <person name="Shea T."/>
            <person name="Sherpa N."/>
            <person name="Shi L."/>
            <person name="Shih D."/>
            <person name="Sparrow T."/>
            <person name="Spaulding J."/>
            <person name="Stalker J."/>
            <person name="Stange-Thomann N."/>
            <person name="Stavropoulos S."/>
            <person name="Stone C."/>
            <person name="Strader C."/>
            <person name="Tesfaye S."/>
            <person name="Thomson T."/>
            <person name="Thoulutsang Y."/>
            <person name="Thoulutsang D."/>
            <person name="Topham K."/>
            <person name="Topping I."/>
            <person name="Tsamla T."/>
            <person name="Vassiliev H."/>
            <person name="Vo A."/>
            <person name="Wangchuk T."/>
            <person name="Wangdi T."/>
            <person name="Weiand M."/>
            <person name="Wilkinson J."/>
            <person name="Wilson A."/>
            <person name="Yadav S."/>
            <person name="Young G."/>
            <person name="Yu Q."/>
            <person name="Zembek L."/>
            <person name="Zhong D."/>
            <person name="Zimmer A."/>
            <person name="Zwirko Z."/>
            <person name="Jaffe D.B."/>
            <person name="Alvarez P."/>
            <person name="Brockman W."/>
            <person name="Butler J."/>
            <person name="Chin C."/>
            <person name="Gnerre S."/>
            <person name="Grabherr M."/>
            <person name="Kleber M."/>
            <person name="Mauceli E."/>
            <person name="MacCallum I."/>
        </authorList>
    </citation>
    <scope>NUCLEOTIDE SEQUENCE [LARGE SCALE GENOMIC DNA]</scope>
    <source>
        <strain evidence="10">Tucson 15081-1352.22</strain>
    </source>
</reference>
<dbReference type="PROSITE" id="PS50216">
    <property type="entry name" value="DHHC"/>
    <property type="match status" value="1"/>
</dbReference>
<dbReference type="Pfam" id="PF01529">
    <property type="entry name" value="DHHC"/>
    <property type="match status" value="1"/>
</dbReference>
<dbReference type="InterPro" id="IPR001594">
    <property type="entry name" value="Palmitoyltrfase_DHHC"/>
</dbReference>
<dbReference type="OrthoDB" id="7828209at2759"/>
<sequence length="294" mass="34081">MLASLNRFFPRMRLRRNVQLISKMDIFCHLILVICLPVSLLYEFIAVIPKYHSPGGYAYALIVICVILLYINVMANMIACMMVDISVDCDRIKSFDVNDECVNWRHCKICNALAPPRSWHCATCGTCILTRDHHCNFTGCCIGHQNYRYFTCFVLYSFVLSSLLMFYNLKYFIWSMGQLTYHTHFSDMTFLQILHNSVFTLNLIYQIFSTGMIILHAPFVLKGELIGERNLKDKHNYDAGIYYNLRGIFGQHMHVAWIFPLFASQLPGDGYNWKLTTKDKSTETIATIRSRPTV</sequence>
<organism evidence="9 10">
    <name type="scientific">Drosophila mojavensis</name>
    <name type="common">Fruit fly</name>
    <dbReference type="NCBI Taxonomy" id="7230"/>
    <lineage>
        <taxon>Eukaryota</taxon>
        <taxon>Metazoa</taxon>
        <taxon>Ecdysozoa</taxon>
        <taxon>Arthropoda</taxon>
        <taxon>Hexapoda</taxon>
        <taxon>Insecta</taxon>
        <taxon>Pterygota</taxon>
        <taxon>Neoptera</taxon>
        <taxon>Endopterygota</taxon>
        <taxon>Diptera</taxon>
        <taxon>Brachycera</taxon>
        <taxon>Muscomorpha</taxon>
        <taxon>Ephydroidea</taxon>
        <taxon>Drosophilidae</taxon>
        <taxon>Drosophila</taxon>
    </lineage>
</organism>
<evidence type="ECO:0000256" key="7">
    <source>
        <dbReference type="RuleBase" id="RU079119"/>
    </source>
</evidence>
<dbReference type="HOGENOM" id="CLU_027721_5_1_1"/>
<dbReference type="Proteomes" id="UP000009192">
    <property type="component" value="Unassembled WGS sequence"/>
</dbReference>
<feature type="transmembrane region" description="Helical" evidence="7">
    <location>
        <begin position="57"/>
        <end position="83"/>
    </location>
</feature>
<dbReference type="GO" id="GO:0005783">
    <property type="term" value="C:endoplasmic reticulum"/>
    <property type="evidence" value="ECO:0007669"/>
    <property type="project" value="TreeGrafter"/>
</dbReference>
<keyword evidence="10" id="KW-1185">Reference proteome</keyword>
<evidence type="ECO:0000256" key="3">
    <source>
        <dbReference type="ARBA" id="ARBA00022692"/>
    </source>
</evidence>
<comment type="subcellular location">
    <subcellularLocation>
        <location evidence="1">Membrane</location>
        <topology evidence="1">Multi-pass membrane protein</topology>
    </subcellularLocation>
</comment>
<evidence type="ECO:0000313" key="9">
    <source>
        <dbReference type="EMBL" id="EDW09556.2"/>
    </source>
</evidence>
<dbReference type="EMBL" id="CH933808">
    <property type="protein sequence ID" value="EDW09556.2"/>
    <property type="molecule type" value="Genomic_DNA"/>
</dbReference>
<feature type="transmembrane region" description="Helical" evidence="7">
    <location>
        <begin position="193"/>
        <end position="221"/>
    </location>
</feature>
<accession>B4KT36</accession>
<evidence type="ECO:0000259" key="8">
    <source>
        <dbReference type="Pfam" id="PF01529"/>
    </source>
</evidence>
<comment type="similarity">
    <text evidence="7">Belongs to the DHHC palmitoyltransferase family.</text>
</comment>
<feature type="domain" description="Palmitoyltransferase DHHC" evidence="8">
    <location>
        <begin position="104"/>
        <end position="223"/>
    </location>
</feature>
<feature type="transmembrane region" description="Helical" evidence="7">
    <location>
        <begin position="153"/>
        <end position="173"/>
    </location>
</feature>
<keyword evidence="3 7" id="KW-0812">Transmembrane</keyword>
<keyword evidence="4 7" id="KW-1133">Transmembrane helix</keyword>